<proteinExistence type="predicted"/>
<reference evidence="2" key="2">
    <citation type="submission" date="2016-11" db="UniProtKB">
        <authorList>
            <consortium name="WormBaseParasite"/>
        </authorList>
    </citation>
    <scope>IDENTIFICATION</scope>
</reference>
<evidence type="ECO:0000313" key="2">
    <source>
        <dbReference type="WBParaSite" id="EN70_10942"/>
    </source>
</evidence>
<protein>
    <submittedName>
        <fullName evidence="2">Piwi domain-containing protein</fullName>
    </submittedName>
</protein>
<dbReference type="WBParaSite" id="EN70_10942">
    <property type="protein sequence ID" value="EN70_10942"/>
    <property type="gene ID" value="EN70_10942"/>
</dbReference>
<keyword evidence="1" id="KW-1185">Reference proteome</keyword>
<organism evidence="1 2">
    <name type="scientific">Loa loa</name>
    <name type="common">Eye worm</name>
    <name type="synonym">Filaria loa</name>
    <dbReference type="NCBI Taxonomy" id="7209"/>
    <lineage>
        <taxon>Eukaryota</taxon>
        <taxon>Metazoa</taxon>
        <taxon>Ecdysozoa</taxon>
        <taxon>Nematoda</taxon>
        <taxon>Chromadorea</taxon>
        <taxon>Rhabditida</taxon>
        <taxon>Spirurina</taxon>
        <taxon>Spiruromorpha</taxon>
        <taxon>Filarioidea</taxon>
        <taxon>Onchocercidae</taxon>
        <taxon>Loa</taxon>
    </lineage>
</organism>
<name>A0A1I7V8E6_LOALO</name>
<reference evidence="1" key="1">
    <citation type="submission" date="2012-04" db="EMBL/GenBank/DDBJ databases">
        <title>The Genome Sequence of Loa loa.</title>
        <authorList>
            <consortium name="The Broad Institute Genome Sequencing Platform"/>
            <consortium name="Broad Institute Genome Sequencing Center for Infectious Disease"/>
            <person name="Nutman T.B."/>
            <person name="Fink D.L."/>
            <person name="Russ C."/>
            <person name="Young S."/>
            <person name="Zeng Q."/>
            <person name="Gargeya S."/>
            <person name="Alvarado L."/>
            <person name="Berlin A."/>
            <person name="Chapman S.B."/>
            <person name="Chen Z."/>
            <person name="Freedman E."/>
            <person name="Gellesch M."/>
            <person name="Goldberg J."/>
            <person name="Griggs A."/>
            <person name="Gujja S."/>
            <person name="Heilman E.R."/>
            <person name="Heiman D."/>
            <person name="Howarth C."/>
            <person name="Mehta T."/>
            <person name="Neiman D."/>
            <person name="Pearson M."/>
            <person name="Roberts A."/>
            <person name="Saif S."/>
            <person name="Shea T."/>
            <person name="Shenoy N."/>
            <person name="Sisk P."/>
            <person name="Stolte C."/>
            <person name="Sykes S."/>
            <person name="White J."/>
            <person name="Yandava C."/>
            <person name="Haas B."/>
            <person name="Henn M.R."/>
            <person name="Nusbaum C."/>
            <person name="Birren B."/>
        </authorList>
    </citation>
    <scope>NUCLEOTIDE SEQUENCE [LARGE SCALE GENOMIC DNA]</scope>
</reference>
<sequence>MDHSFISSYRKIPAMCECANYELNRRSRILHYRDGKINPGYLKEAFEHASQMNFTNDDHRKKYTENHWSPVQAILFGGEKALNITCVAVPCDVVTVTSQEDHLKISQRKINAHFQFIPDEIKGSPMNGIIIPHNQPSQMRIEMQPIKNILAWKKNSMSKIHELQKSGYPLKLTILISTDDNVIQEGAKSRALSAVEVIRKDLSSAPICVITQRDTRNSVRFNKDCRRKNLELDSYGLALMFYGHDVNASILLVDKKDNNETLKSKFELWKQKELLFLDSHQAVAFHFTVVNSTEPKNSEKIFSNTFPDIPLNTLRLLDESSMTGVNYKVGTMSDFYAVPCMQLLVFENSVEEIQLQKIFPRKMIGFCD</sequence>
<dbReference type="AlphaFoldDB" id="A0A1I7V8E6"/>
<evidence type="ECO:0000313" key="1">
    <source>
        <dbReference type="Proteomes" id="UP000095285"/>
    </source>
</evidence>
<accession>A0A1I7V8E6</accession>
<dbReference type="Proteomes" id="UP000095285">
    <property type="component" value="Unassembled WGS sequence"/>
</dbReference>